<dbReference type="EMBL" id="AYLO01000144">
    <property type="protein sequence ID" value="ESS67832.1"/>
    <property type="molecule type" value="Genomic_DNA"/>
</dbReference>
<proteinExistence type="predicted"/>
<keyword evidence="2" id="KW-1185">Reference proteome</keyword>
<reference evidence="1 2" key="1">
    <citation type="journal article" date="2013" name="Genome Announc.">
        <title>Draft Genome Sequence of the Methanotrophic Gammaproteobacterium Methyloglobulus morosus DSM 22980 Strain KoM1.</title>
        <authorList>
            <person name="Poehlein A."/>
            <person name="Deutzmann J.S."/>
            <person name="Daniel R."/>
            <person name="Simeonova D.D."/>
        </authorList>
    </citation>
    <scope>NUCLEOTIDE SEQUENCE [LARGE SCALE GENOMIC DNA]</scope>
    <source>
        <strain evidence="1 2">KoM1</strain>
    </source>
</reference>
<dbReference type="AlphaFoldDB" id="V5BNU3"/>
<organism evidence="1 2">
    <name type="scientific">Methyloglobulus morosus KoM1</name>
    <dbReference type="NCBI Taxonomy" id="1116472"/>
    <lineage>
        <taxon>Bacteria</taxon>
        <taxon>Pseudomonadati</taxon>
        <taxon>Pseudomonadota</taxon>
        <taxon>Gammaproteobacteria</taxon>
        <taxon>Methylococcales</taxon>
        <taxon>Methylococcaceae</taxon>
        <taxon>Methyloglobulus</taxon>
    </lineage>
</organism>
<gene>
    <name evidence="1" type="ORF">MGMO_157c00100</name>
</gene>
<dbReference type="OrthoDB" id="7928618at2"/>
<accession>V5BNU3</accession>
<comment type="caution">
    <text evidence="1">The sequence shown here is derived from an EMBL/GenBank/DDBJ whole genome shotgun (WGS) entry which is preliminary data.</text>
</comment>
<dbReference type="STRING" id="1116472.MGMO_157c00100"/>
<evidence type="ECO:0000313" key="1">
    <source>
        <dbReference type="EMBL" id="ESS67832.1"/>
    </source>
</evidence>
<protein>
    <submittedName>
        <fullName evidence="1">Uncharacterized protein</fullName>
    </submittedName>
</protein>
<dbReference type="eggNOG" id="ENOG50338UN">
    <property type="taxonomic scope" value="Bacteria"/>
</dbReference>
<dbReference type="Proteomes" id="UP000017842">
    <property type="component" value="Unassembled WGS sequence"/>
</dbReference>
<sequence length="512" mass="56571">MLSLNRITIKPLFEASCWIALFTVFVCPSQAAQESQQVNKLPSVSSTHYQAGQTTISEGRTSVDFYHRPTGTALNDKASLLLSDKVVPYPATTVERPRPLLELGDPFLGNGTIQPGVKTPTSQMLQPWFLIFGTFRSAVQSYDNGDRNTVEWANRLDLNGNLNLSGTERVFFYMRPLDGQAGGYSGYNFEPNNTDGWQDDFNARLTKLYFEGELGEIFPGLDPTDSHAYDVGFSIGRQRLQLQDGMLMNDIVDMIGITRNSLVFDGISNLRITGLYGWNNVNRGNNALVNNNHEHSVNLFGFEAEADTALNNTLSLDLLYVDDDHDKNAWYVGAASTQRFSWLNSTFRINASIPEGNGSQTVGSGVLLLSQLSNTLSSTDNIVYFNTFLDIDRFTSAARSPDQGSPVANLGILYAPIGMGRYGMPLGRPIDDTIGTAIGYQMFLDGIDSQLIFEIGGRTSTQSNRDESGIGVGARYQHTFGTHHVLRLDSFVAGQENQDIAYGLRTEWMVKF</sequence>
<evidence type="ECO:0000313" key="2">
    <source>
        <dbReference type="Proteomes" id="UP000017842"/>
    </source>
</evidence>
<dbReference type="PATRIC" id="fig|1116472.3.peg.3712"/>
<name>V5BNU3_9GAMM</name>